<evidence type="ECO:0000256" key="1">
    <source>
        <dbReference type="ARBA" id="ARBA00004202"/>
    </source>
</evidence>
<keyword evidence="4 8" id="KW-0547">Nucleotide-binding</keyword>
<dbReference type="EMBL" id="JACOPS010000001">
    <property type="protein sequence ID" value="MBC5727176.1"/>
    <property type="molecule type" value="Genomic_DNA"/>
</dbReference>
<dbReference type="SUPFAM" id="SSF52540">
    <property type="entry name" value="P-loop containing nucleoside triphosphate hydrolases"/>
    <property type="match status" value="1"/>
</dbReference>
<evidence type="ECO:0000313" key="11">
    <source>
        <dbReference type="Proteomes" id="UP000636755"/>
    </source>
</evidence>
<organism evidence="10 11">
    <name type="scientific">Ruminococcus intestinalis</name>
    <dbReference type="NCBI Taxonomy" id="2763066"/>
    <lineage>
        <taxon>Bacteria</taxon>
        <taxon>Bacillati</taxon>
        <taxon>Bacillota</taxon>
        <taxon>Clostridia</taxon>
        <taxon>Eubacteriales</taxon>
        <taxon>Oscillospiraceae</taxon>
        <taxon>Ruminococcus</taxon>
    </lineage>
</organism>
<evidence type="ECO:0000256" key="4">
    <source>
        <dbReference type="ARBA" id="ARBA00022741"/>
    </source>
</evidence>
<dbReference type="SMART" id="SM00382">
    <property type="entry name" value="AAA"/>
    <property type="match status" value="1"/>
</dbReference>
<dbReference type="InterPro" id="IPR017871">
    <property type="entry name" value="ABC_transporter-like_CS"/>
</dbReference>
<evidence type="ECO:0000256" key="6">
    <source>
        <dbReference type="ARBA" id="ARBA00022967"/>
    </source>
</evidence>
<dbReference type="EC" id="7.-.-.-" evidence="8"/>
<comment type="function">
    <text evidence="8">ATP-binding (A) component of a common energy-coupling factor (ECF) ABC-transporter complex.</text>
</comment>
<dbReference type="Pfam" id="PF00005">
    <property type="entry name" value="ABC_tran"/>
    <property type="match status" value="1"/>
</dbReference>
<evidence type="ECO:0000256" key="5">
    <source>
        <dbReference type="ARBA" id="ARBA00022840"/>
    </source>
</evidence>
<dbReference type="PROSITE" id="PS00211">
    <property type="entry name" value="ABC_TRANSPORTER_1"/>
    <property type="match status" value="1"/>
</dbReference>
<dbReference type="CDD" id="cd03225">
    <property type="entry name" value="ABC_cobalt_CbiO_domain1"/>
    <property type="match status" value="1"/>
</dbReference>
<dbReference type="InterPro" id="IPR050095">
    <property type="entry name" value="ECF_ABC_transporter_ATP-bd"/>
</dbReference>
<dbReference type="RefSeq" id="WP_022235368.1">
    <property type="nucleotide sequence ID" value="NZ_JACOPS010000001.1"/>
</dbReference>
<comment type="similarity">
    <text evidence="8">Belongs to the ABC transporter superfamily. Energy-coupling factor EcfA family.</text>
</comment>
<evidence type="ECO:0000259" key="9">
    <source>
        <dbReference type="PROSITE" id="PS50893"/>
    </source>
</evidence>
<sequence>MSILELKNICYTYGVGTPFEKKAVNDVSFSVNKGELIGIIGHTGSGKSTLVQMLNGLMKPTSGQVLLDGVDIWDKPKEIRKIRFKVGMVFQYPEYQLFEETVYKDISFGPFNKGLSQEEIDKEVRRAAKFTGIKDELLYKSPFDLSGGEKRRAAIAGVIAMDPDVLVLDEPTAGLDPMGRDVLLSQIVRYHKERQNTVLLVSHSMEDIARVADRIVVMNKSKLVMFDETQKVFARGDELEKIGLRIPQITKIMSQLRKRGVDVPEGILTVDSAVDYLLPFIKKEAR</sequence>
<keyword evidence="7 8" id="KW-0472">Membrane</keyword>
<dbReference type="NCBIfam" id="NF010158">
    <property type="entry name" value="PRK13637.1"/>
    <property type="match status" value="1"/>
</dbReference>
<dbReference type="Proteomes" id="UP000636755">
    <property type="component" value="Unassembled WGS sequence"/>
</dbReference>
<dbReference type="Gene3D" id="3.40.50.300">
    <property type="entry name" value="P-loop containing nucleotide triphosphate hydrolases"/>
    <property type="match status" value="1"/>
</dbReference>
<evidence type="ECO:0000256" key="3">
    <source>
        <dbReference type="ARBA" id="ARBA00022475"/>
    </source>
</evidence>
<comment type="subunit">
    <text evidence="8">Forms a stable energy-coupling factor (ECF) transporter complex composed of 2 membrane-embedded substrate-binding proteins (S component), 2 ATP-binding proteins (A component) and 2 transmembrane proteins (T component).</text>
</comment>
<dbReference type="InterPro" id="IPR003439">
    <property type="entry name" value="ABC_transporter-like_ATP-bd"/>
</dbReference>
<name>A0ABR7HI29_9FIRM</name>
<dbReference type="PANTHER" id="PTHR43553:SF27">
    <property type="entry name" value="ENERGY-COUPLING FACTOR TRANSPORTER ATP-BINDING PROTEIN ECFA2"/>
    <property type="match status" value="1"/>
</dbReference>
<dbReference type="InterPro" id="IPR015856">
    <property type="entry name" value="ABC_transpr_CbiO/EcfA_su"/>
</dbReference>
<comment type="subcellular location">
    <subcellularLocation>
        <location evidence="1 8">Cell membrane</location>
        <topology evidence="1 8">Peripheral membrane protein</topology>
    </subcellularLocation>
</comment>
<keyword evidence="6" id="KW-1278">Translocase</keyword>
<dbReference type="PROSITE" id="PS50893">
    <property type="entry name" value="ABC_TRANSPORTER_2"/>
    <property type="match status" value="1"/>
</dbReference>
<protein>
    <recommendedName>
        <fullName evidence="8">Energy-coupling factor transporter ATP-binding protein EcfA2</fullName>
        <ecNumber evidence="8">7.-.-.-</ecNumber>
    </recommendedName>
</protein>
<dbReference type="InterPro" id="IPR003593">
    <property type="entry name" value="AAA+_ATPase"/>
</dbReference>
<comment type="caution">
    <text evidence="10">The sequence shown here is derived from an EMBL/GenBank/DDBJ whole genome shotgun (WGS) entry which is preliminary data.</text>
</comment>
<feature type="domain" description="ABC transporter" evidence="9">
    <location>
        <begin position="4"/>
        <end position="245"/>
    </location>
</feature>
<dbReference type="InterPro" id="IPR027417">
    <property type="entry name" value="P-loop_NTPase"/>
</dbReference>
<dbReference type="NCBIfam" id="TIGR04521">
    <property type="entry name" value="ECF_ATPase_2"/>
    <property type="match status" value="1"/>
</dbReference>
<keyword evidence="2 8" id="KW-0813">Transport</keyword>
<evidence type="ECO:0000313" key="10">
    <source>
        <dbReference type="EMBL" id="MBC5727176.1"/>
    </source>
</evidence>
<evidence type="ECO:0000256" key="7">
    <source>
        <dbReference type="ARBA" id="ARBA00023136"/>
    </source>
</evidence>
<reference evidence="10 11" key="1">
    <citation type="submission" date="2020-08" db="EMBL/GenBank/DDBJ databases">
        <title>Genome public.</title>
        <authorList>
            <person name="Liu C."/>
            <person name="Sun Q."/>
        </authorList>
    </citation>
    <scope>NUCLEOTIDE SEQUENCE [LARGE SCALE GENOMIC DNA]</scope>
    <source>
        <strain evidence="10 11">NSJ-71</strain>
    </source>
</reference>
<evidence type="ECO:0000256" key="8">
    <source>
        <dbReference type="RuleBase" id="RU365104"/>
    </source>
</evidence>
<dbReference type="PANTHER" id="PTHR43553">
    <property type="entry name" value="HEAVY METAL TRANSPORTER"/>
    <property type="match status" value="1"/>
</dbReference>
<keyword evidence="3 8" id="KW-1003">Cell membrane</keyword>
<evidence type="ECO:0000256" key="2">
    <source>
        <dbReference type="ARBA" id="ARBA00022448"/>
    </source>
</evidence>
<gene>
    <name evidence="10" type="ORF">H8R91_01270</name>
</gene>
<accession>A0ABR7HI29</accession>
<proteinExistence type="inferred from homology"/>
<keyword evidence="11" id="KW-1185">Reference proteome</keyword>
<dbReference type="InterPro" id="IPR030946">
    <property type="entry name" value="EcfA2"/>
</dbReference>
<keyword evidence="5 8" id="KW-0067">ATP-binding</keyword>